<evidence type="ECO:0000256" key="15">
    <source>
        <dbReference type="ARBA" id="ARBA00049768"/>
    </source>
</evidence>
<dbReference type="PANTHER" id="PTHR46402:SF2">
    <property type="entry name" value="HISTONE-LYSINE N-TRIMETHYLTRANSFERASE SMYD5"/>
    <property type="match status" value="1"/>
</dbReference>
<dbReference type="GO" id="GO:0140955">
    <property type="term" value="F:histone H3K36 trimethyltransferase activity"/>
    <property type="evidence" value="ECO:0007669"/>
    <property type="project" value="UniProtKB-EC"/>
</dbReference>
<dbReference type="GO" id="GO:0140943">
    <property type="term" value="F:histone H4K20 trimethyltransferase activity"/>
    <property type="evidence" value="ECO:0007669"/>
    <property type="project" value="UniProtKB-EC"/>
</dbReference>
<evidence type="ECO:0000256" key="16">
    <source>
        <dbReference type="ARBA" id="ARBA00049789"/>
    </source>
</evidence>
<dbReference type="PANTHER" id="PTHR46402">
    <property type="entry name" value="SET AND MYND DOMAIN-CONTAINING PROTEIN 5"/>
    <property type="match status" value="1"/>
</dbReference>
<dbReference type="EC" id="2.1.1.372" evidence="10"/>
<evidence type="ECO:0000259" key="18">
    <source>
        <dbReference type="PROSITE" id="PS50280"/>
    </source>
</evidence>
<dbReference type="Pfam" id="PF00856">
    <property type="entry name" value="SET"/>
    <property type="match status" value="1"/>
</dbReference>
<evidence type="ECO:0000256" key="12">
    <source>
        <dbReference type="ARBA" id="ARBA00047545"/>
    </source>
</evidence>
<keyword evidence="7" id="KW-0479">Metal-binding</keyword>
<dbReference type="InterPro" id="IPR044422">
    <property type="entry name" value="SMYD5_SET"/>
</dbReference>
<comment type="catalytic activity">
    <reaction evidence="13">
        <text>L-lysyl(20)-[histone H4] + 3 S-adenosyl-L-methionine = N(6),N(6),N(6)-trimethyl-L-lysyl(20)-[histone H4] + 3 S-adenosyl-L-homocysteine + 3 H(+)</text>
        <dbReference type="Rhea" id="RHEA:64456"/>
        <dbReference type="Rhea" id="RHEA-COMP:15554"/>
        <dbReference type="Rhea" id="RHEA-COMP:15998"/>
        <dbReference type="ChEBI" id="CHEBI:15378"/>
        <dbReference type="ChEBI" id="CHEBI:29969"/>
        <dbReference type="ChEBI" id="CHEBI:57856"/>
        <dbReference type="ChEBI" id="CHEBI:59789"/>
        <dbReference type="ChEBI" id="CHEBI:61961"/>
        <dbReference type="EC" id="2.1.1.372"/>
    </reaction>
</comment>
<keyword evidence="3" id="KW-0963">Cytoplasm</keyword>
<dbReference type="SMART" id="SM00317">
    <property type="entry name" value="SET"/>
    <property type="match status" value="1"/>
</dbReference>
<dbReference type="GO" id="GO:0045814">
    <property type="term" value="P:negative regulation of gene expression, epigenetic"/>
    <property type="evidence" value="ECO:0007669"/>
    <property type="project" value="TreeGrafter"/>
</dbReference>
<evidence type="ECO:0000256" key="7">
    <source>
        <dbReference type="ARBA" id="ARBA00022723"/>
    </source>
</evidence>
<reference evidence="19 20" key="1">
    <citation type="submission" date="2017-12" db="EMBL/GenBank/DDBJ databases">
        <title>Hemimetabolous genomes reveal molecular basis of termite eusociality.</title>
        <authorList>
            <person name="Harrison M.C."/>
            <person name="Jongepier E."/>
            <person name="Robertson H.M."/>
            <person name="Arning N."/>
            <person name="Bitard-Feildel T."/>
            <person name="Chao H."/>
            <person name="Childers C.P."/>
            <person name="Dinh H."/>
            <person name="Doddapaneni H."/>
            <person name="Dugan S."/>
            <person name="Gowin J."/>
            <person name="Greiner C."/>
            <person name="Han Y."/>
            <person name="Hu H."/>
            <person name="Hughes D.S.T."/>
            <person name="Huylmans A.-K."/>
            <person name="Kemena C."/>
            <person name="Kremer L.P.M."/>
            <person name="Lee S.L."/>
            <person name="Lopez-Ezquerra A."/>
            <person name="Mallet L."/>
            <person name="Monroy-Kuhn J.M."/>
            <person name="Moser A."/>
            <person name="Murali S.C."/>
            <person name="Muzny D.M."/>
            <person name="Otani S."/>
            <person name="Piulachs M.-D."/>
            <person name="Poelchau M."/>
            <person name="Qu J."/>
            <person name="Schaub F."/>
            <person name="Wada-Katsumata A."/>
            <person name="Worley K.C."/>
            <person name="Xie Q."/>
            <person name="Ylla G."/>
            <person name="Poulsen M."/>
            <person name="Gibbs R.A."/>
            <person name="Schal C."/>
            <person name="Richards S."/>
            <person name="Belles X."/>
            <person name="Korb J."/>
            <person name="Bornberg-Bauer E."/>
        </authorList>
    </citation>
    <scope>NUCLEOTIDE SEQUENCE [LARGE SCALE GENOMIC DNA]</scope>
    <source>
        <tissue evidence="19">Whole body</tissue>
    </source>
</reference>
<dbReference type="EC" id="2.1.1.359" evidence="2"/>
<comment type="caution">
    <text evidence="19">The sequence shown here is derived from an EMBL/GenBank/DDBJ whole genome shotgun (WGS) entry which is preliminary data.</text>
</comment>
<keyword evidence="6" id="KW-0949">S-adenosyl-L-methionine</keyword>
<comment type="catalytic activity">
    <reaction evidence="14">
        <text>L-lysyl-[protein] + 3 S-adenosyl-L-methionine = N(6),N(6),N(6)-trimethyl-L-lysyl-[protein] + 3 S-adenosyl-L-homocysteine + 3 H(+)</text>
        <dbReference type="Rhea" id="RHEA:54192"/>
        <dbReference type="Rhea" id="RHEA-COMP:9752"/>
        <dbReference type="Rhea" id="RHEA-COMP:13826"/>
        <dbReference type="ChEBI" id="CHEBI:15378"/>
        <dbReference type="ChEBI" id="CHEBI:29969"/>
        <dbReference type="ChEBI" id="CHEBI:57856"/>
        <dbReference type="ChEBI" id="CHEBI:59789"/>
        <dbReference type="ChEBI" id="CHEBI:61961"/>
    </reaction>
    <physiologicalReaction direction="left-to-right" evidence="14">
        <dbReference type="Rhea" id="RHEA:54193"/>
    </physiologicalReaction>
</comment>
<comment type="catalytic activity">
    <reaction evidence="12">
        <text>L-lysyl(36)-[histone H3] + 3 S-adenosyl-L-methionine = N(6),N(6),N(6)-trimethyl-L-lysyl(36)-[histone H3] + 3 S-adenosyl-L-homocysteine + 3 H(+)</text>
        <dbReference type="Rhea" id="RHEA:60324"/>
        <dbReference type="Rhea" id="RHEA-COMP:9785"/>
        <dbReference type="Rhea" id="RHEA-COMP:15536"/>
        <dbReference type="ChEBI" id="CHEBI:15378"/>
        <dbReference type="ChEBI" id="CHEBI:29969"/>
        <dbReference type="ChEBI" id="CHEBI:57856"/>
        <dbReference type="ChEBI" id="CHEBI:59789"/>
        <dbReference type="ChEBI" id="CHEBI:61961"/>
        <dbReference type="EC" id="2.1.1.359"/>
    </reaction>
</comment>
<dbReference type="InterPro" id="IPR001214">
    <property type="entry name" value="SET_dom"/>
</dbReference>
<name>A0A2J7PN77_9NEOP</name>
<dbReference type="CDD" id="cd10521">
    <property type="entry name" value="SET_SMYD5"/>
    <property type="match status" value="1"/>
</dbReference>
<accession>A0A2J7PN77</accession>
<dbReference type="EMBL" id="NEVH01023957">
    <property type="protein sequence ID" value="PNF17792.1"/>
    <property type="molecule type" value="Genomic_DNA"/>
</dbReference>
<keyword evidence="9" id="KW-0862">Zinc</keyword>
<evidence type="ECO:0000256" key="5">
    <source>
        <dbReference type="ARBA" id="ARBA00022679"/>
    </source>
</evidence>
<dbReference type="OrthoDB" id="438641at2759"/>
<dbReference type="GO" id="GO:0005737">
    <property type="term" value="C:cytoplasm"/>
    <property type="evidence" value="ECO:0007669"/>
    <property type="project" value="UniProtKB-SubCell"/>
</dbReference>
<evidence type="ECO:0000313" key="19">
    <source>
        <dbReference type="EMBL" id="PNF17792.1"/>
    </source>
</evidence>
<feature type="non-terminal residue" evidence="19">
    <location>
        <position position="361"/>
    </location>
</feature>
<gene>
    <name evidence="19" type="primary">smyd5_3</name>
    <name evidence="19" type="ORF">B7P43_G06899</name>
</gene>
<feature type="domain" description="SET" evidence="18">
    <location>
        <begin position="13"/>
        <end position="344"/>
    </location>
</feature>
<evidence type="ECO:0000256" key="11">
    <source>
        <dbReference type="ARBA" id="ARBA00033038"/>
    </source>
</evidence>
<dbReference type="SUPFAM" id="SSF82199">
    <property type="entry name" value="SET domain"/>
    <property type="match status" value="1"/>
</dbReference>
<evidence type="ECO:0000256" key="10">
    <source>
        <dbReference type="ARBA" id="ARBA00024057"/>
    </source>
</evidence>
<dbReference type="GO" id="GO:0008270">
    <property type="term" value="F:zinc ion binding"/>
    <property type="evidence" value="ECO:0007669"/>
    <property type="project" value="UniProtKB-KW"/>
</dbReference>
<evidence type="ECO:0000256" key="8">
    <source>
        <dbReference type="ARBA" id="ARBA00022771"/>
    </source>
</evidence>
<keyword evidence="4" id="KW-0489">Methyltransferase</keyword>
<comment type="subcellular location">
    <subcellularLocation>
        <location evidence="1">Cytoplasm</location>
    </subcellularLocation>
</comment>
<dbReference type="Gene3D" id="6.10.140.2220">
    <property type="match status" value="1"/>
</dbReference>
<evidence type="ECO:0000256" key="3">
    <source>
        <dbReference type="ARBA" id="ARBA00022490"/>
    </source>
</evidence>
<dbReference type="PROSITE" id="PS50280">
    <property type="entry name" value="SET"/>
    <property type="match status" value="1"/>
</dbReference>
<protein>
    <recommendedName>
        <fullName evidence="15">Protein-lysine N-trimethyltransferase SMYD5</fullName>
        <ecNumber evidence="2">2.1.1.359</ecNumber>
        <ecNumber evidence="10">2.1.1.372</ecNumber>
    </recommendedName>
    <alternativeName>
        <fullName evidence="11">SET and MYND domain-containing protein 5</fullName>
    </alternativeName>
    <alternativeName>
        <fullName evidence="16">[histone H3]-lysine20 N-trimethyltransferase SMYD5</fullName>
    </alternativeName>
    <alternativeName>
        <fullName evidence="17">[histone H4]-lysine36 N-trimethyltransferase SMYD5</fullName>
    </alternativeName>
</protein>
<evidence type="ECO:0000256" key="1">
    <source>
        <dbReference type="ARBA" id="ARBA00004496"/>
    </source>
</evidence>
<keyword evidence="5" id="KW-0808">Transferase</keyword>
<evidence type="ECO:0000256" key="17">
    <source>
        <dbReference type="ARBA" id="ARBA00049806"/>
    </source>
</evidence>
<evidence type="ECO:0000256" key="2">
    <source>
        <dbReference type="ARBA" id="ARBA00012178"/>
    </source>
</evidence>
<evidence type="ECO:0000256" key="6">
    <source>
        <dbReference type="ARBA" id="ARBA00022691"/>
    </source>
</evidence>
<sequence>MAEIRDDSALDSPAFEVRFIGESKGKGLFAVKPFKAGDVIFEERPLVCCQFAWNAAYGYLACDFCMRPLEGAEENVRRLTGKKDIVLPYPHCCPTNRNSHTQCPSCGVWYCSSTCQEQAWNQYHRTLCLQSHSHHPNHPLEQLNGAWKHMHYPPETTSVMLLARMIATVQQAEDPANALHFFMQFCHRTVNEEQEIAHKLLGEQFKGQMQVLQELMVKALYSDSVQQWLSPDGFQSLMALVGTNGQGVGTSPFSEWVKKVSELELAADEKQQLDSFIDKLYEDLNEEVGTFLNNEGSALYALQSVCNHSCDPNATPTFPHSNFQLAMCAVRDIAPGDEILISYLDECALERSRHSRQKLLR</sequence>
<evidence type="ECO:0000256" key="9">
    <source>
        <dbReference type="ARBA" id="ARBA00022833"/>
    </source>
</evidence>
<keyword evidence="8" id="KW-0863">Zinc-finger</keyword>
<dbReference type="InterPro" id="IPR002893">
    <property type="entry name" value="Znf_MYND"/>
</dbReference>
<evidence type="ECO:0000256" key="4">
    <source>
        <dbReference type="ARBA" id="ARBA00022603"/>
    </source>
</evidence>
<evidence type="ECO:0000313" key="20">
    <source>
        <dbReference type="Proteomes" id="UP000235965"/>
    </source>
</evidence>
<dbReference type="Gene3D" id="2.170.270.10">
    <property type="entry name" value="SET domain"/>
    <property type="match status" value="2"/>
</dbReference>
<dbReference type="SUPFAM" id="SSF144232">
    <property type="entry name" value="HIT/MYND zinc finger-like"/>
    <property type="match status" value="1"/>
</dbReference>
<keyword evidence="20" id="KW-1185">Reference proteome</keyword>
<dbReference type="AlphaFoldDB" id="A0A2J7PN77"/>
<evidence type="ECO:0000256" key="13">
    <source>
        <dbReference type="ARBA" id="ARBA00048081"/>
    </source>
</evidence>
<dbReference type="Proteomes" id="UP000235965">
    <property type="component" value="Unassembled WGS sequence"/>
</dbReference>
<evidence type="ECO:0000256" key="14">
    <source>
        <dbReference type="ARBA" id="ARBA00049497"/>
    </source>
</evidence>
<organism evidence="19 20">
    <name type="scientific">Cryptotermes secundus</name>
    <dbReference type="NCBI Taxonomy" id="105785"/>
    <lineage>
        <taxon>Eukaryota</taxon>
        <taxon>Metazoa</taxon>
        <taxon>Ecdysozoa</taxon>
        <taxon>Arthropoda</taxon>
        <taxon>Hexapoda</taxon>
        <taxon>Insecta</taxon>
        <taxon>Pterygota</taxon>
        <taxon>Neoptera</taxon>
        <taxon>Polyneoptera</taxon>
        <taxon>Dictyoptera</taxon>
        <taxon>Blattodea</taxon>
        <taxon>Blattoidea</taxon>
        <taxon>Termitoidae</taxon>
        <taxon>Kalotermitidae</taxon>
        <taxon>Cryptotermitinae</taxon>
        <taxon>Cryptotermes</taxon>
    </lineage>
</organism>
<dbReference type="Pfam" id="PF01753">
    <property type="entry name" value="zf-MYND"/>
    <property type="match status" value="1"/>
</dbReference>
<dbReference type="InterPro" id="IPR046341">
    <property type="entry name" value="SET_dom_sf"/>
</dbReference>
<dbReference type="Gene3D" id="1.10.220.160">
    <property type="match status" value="1"/>
</dbReference>
<proteinExistence type="predicted"/>
<dbReference type="GO" id="GO:0032259">
    <property type="term" value="P:methylation"/>
    <property type="evidence" value="ECO:0007669"/>
    <property type="project" value="UniProtKB-KW"/>
</dbReference>